<evidence type="ECO:0000313" key="1">
    <source>
        <dbReference type="EMBL" id="KAK8057821.1"/>
    </source>
</evidence>
<name>A0ABR1UFX7_9PEZI</name>
<proteinExistence type="predicted"/>
<dbReference type="EMBL" id="JAQQWM010000007">
    <property type="protein sequence ID" value="KAK8057821.1"/>
    <property type="molecule type" value="Genomic_DNA"/>
</dbReference>
<keyword evidence="2" id="KW-1185">Reference proteome</keyword>
<protein>
    <submittedName>
        <fullName evidence="1">Uncharacterized protein</fullName>
    </submittedName>
</protein>
<accession>A0ABR1UFX7</accession>
<evidence type="ECO:0000313" key="2">
    <source>
        <dbReference type="Proteomes" id="UP001446871"/>
    </source>
</evidence>
<comment type="caution">
    <text evidence="1">The sequence shown here is derived from an EMBL/GenBank/DDBJ whole genome shotgun (WGS) entry which is preliminary data.</text>
</comment>
<reference evidence="1 2" key="1">
    <citation type="submission" date="2023-01" db="EMBL/GenBank/DDBJ databases">
        <title>Analysis of 21 Apiospora genomes using comparative genomics revels a genus with tremendous synthesis potential of carbohydrate active enzymes and secondary metabolites.</title>
        <authorList>
            <person name="Sorensen T."/>
        </authorList>
    </citation>
    <scope>NUCLEOTIDE SEQUENCE [LARGE SCALE GENOMIC DNA]</scope>
    <source>
        <strain evidence="1 2">CBS 83171</strain>
    </source>
</reference>
<sequence>MEASLGISSGFHSITADLIRKFQSQSEKFGPEERSRLIDNLATIYFLATRARDFMGRLETRRSLVEISILETMVLLLREFSDVGGRLLETAKRASEESIGPNASEVLRCVTDQLRSWEDLCNKKDQIIQDSEQYSQQASTNMKSAMNAEGLGLLAFYAEQLLEKLLSPPFFTAAFLSILRLDALCRMATNASTPDPDADEGCRPHRRHVQELFEVSENDQARIDKLAHNIEARMHTIAQRSSRPGLMEKKTRALRQDLEYVYRISSVLLPVCKHIFSQDGTVPFPEWALQVADSSKRNGGKERHLEYSFGTGPGDVVSLLDGVMELEKNEEDSRLPSDFVDLLGTLRRH</sequence>
<organism evidence="1 2">
    <name type="scientific">Apiospora saccharicola</name>
    <dbReference type="NCBI Taxonomy" id="335842"/>
    <lineage>
        <taxon>Eukaryota</taxon>
        <taxon>Fungi</taxon>
        <taxon>Dikarya</taxon>
        <taxon>Ascomycota</taxon>
        <taxon>Pezizomycotina</taxon>
        <taxon>Sordariomycetes</taxon>
        <taxon>Xylariomycetidae</taxon>
        <taxon>Amphisphaeriales</taxon>
        <taxon>Apiosporaceae</taxon>
        <taxon>Apiospora</taxon>
    </lineage>
</organism>
<dbReference type="Proteomes" id="UP001446871">
    <property type="component" value="Unassembled WGS sequence"/>
</dbReference>
<gene>
    <name evidence="1" type="ORF">PG996_011758</name>
</gene>